<sequence length="118" mass="13403">MKAELDTMPSIAWWSSRDGSDEVFNQRWIAFTGAHFLARNIFNEWRSIHPADIPSLNLAMAALFATGETQRLECRLLDACKIYYRFDAQLRSHSLYGSQEEGFLIECAPIGACRDAAQ</sequence>
<dbReference type="Gene3D" id="3.30.450.20">
    <property type="entry name" value="PAS domain"/>
    <property type="match status" value="1"/>
</dbReference>
<keyword evidence="2" id="KW-1185">Reference proteome</keyword>
<accession>A0A841J057</accession>
<dbReference type="AlphaFoldDB" id="A0A841J057"/>
<name>A0A841J057_9SPHN</name>
<proteinExistence type="predicted"/>
<dbReference type="InterPro" id="IPR035965">
    <property type="entry name" value="PAS-like_dom_sf"/>
</dbReference>
<comment type="caution">
    <text evidence="1">The sequence shown here is derived from an EMBL/GenBank/DDBJ whole genome shotgun (WGS) entry which is preliminary data.</text>
</comment>
<gene>
    <name evidence="1" type="ORF">FHS92_001956</name>
</gene>
<dbReference type="Proteomes" id="UP000552700">
    <property type="component" value="Unassembled WGS sequence"/>
</dbReference>
<dbReference type="SUPFAM" id="SSF55785">
    <property type="entry name" value="PYP-like sensor domain (PAS domain)"/>
    <property type="match status" value="1"/>
</dbReference>
<dbReference type="RefSeq" id="WP_184079975.1">
    <property type="nucleotide sequence ID" value="NZ_JACIJP010000002.1"/>
</dbReference>
<reference evidence="1 2" key="1">
    <citation type="submission" date="2020-08" db="EMBL/GenBank/DDBJ databases">
        <title>Genomic Encyclopedia of Type Strains, Phase IV (KMG-IV): sequencing the most valuable type-strain genomes for metagenomic binning, comparative biology and taxonomic classification.</title>
        <authorList>
            <person name="Goeker M."/>
        </authorList>
    </citation>
    <scope>NUCLEOTIDE SEQUENCE [LARGE SCALE GENOMIC DNA]</scope>
    <source>
        <strain evidence="1 2">DSM 102255</strain>
    </source>
</reference>
<dbReference type="EMBL" id="JACIJP010000002">
    <property type="protein sequence ID" value="MBB6124227.1"/>
    <property type="molecule type" value="Genomic_DNA"/>
</dbReference>
<protein>
    <submittedName>
        <fullName evidence="1">Uncharacterized protein</fullName>
    </submittedName>
</protein>
<evidence type="ECO:0000313" key="2">
    <source>
        <dbReference type="Proteomes" id="UP000552700"/>
    </source>
</evidence>
<evidence type="ECO:0000313" key="1">
    <source>
        <dbReference type="EMBL" id="MBB6124227.1"/>
    </source>
</evidence>
<organism evidence="1 2">
    <name type="scientific">Sphingobium subterraneum</name>
    <dbReference type="NCBI Taxonomy" id="627688"/>
    <lineage>
        <taxon>Bacteria</taxon>
        <taxon>Pseudomonadati</taxon>
        <taxon>Pseudomonadota</taxon>
        <taxon>Alphaproteobacteria</taxon>
        <taxon>Sphingomonadales</taxon>
        <taxon>Sphingomonadaceae</taxon>
        <taxon>Sphingobium</taxon>
    </lineage>
</organism>